<proteinExistence type="predicted"/>
<comment type="caution">
    <text evidence="2">The sequence shown here is derived from an EMBL/GenBank/DDBJ whole genome shotgun (WGS) entry which is preliminary data.</text>
</comment>
<dbReference type="InterPro" id="IPR013216">
    <property type="entry name" value="Methyltransf_11"/>
</dbReference>
<feature type="domain" description="Methyltransferase type 11" evidence="1">
    <location>
        <begin position="39"/>
        <end position="135"/>
    </location>
</feature>
<dbReference type="SUPFAM" id="SSF53335">
    <property type="entry name" value="S-adenosyl-L-methionine-dependent methyltransferases"/>
    <property type="match status" value="1"/>
</dbReference>
<dbReference type="Proteomes" id="UP000196475">
    <property type="component" value="Unassembled WGS sequence"/>
</dbReference>
<dbReference type="Gene3D" id="3.40.50.150">
    <property type="entry name" value="Vaccinia Virus protein VP39"/>
    <property type="match status" value="1"/>
</dbReference>
<evidence type="ECO:0000313" key="2">
    <source>
        <dbReference type="EMBL" id="OUM87883.1"/>
    </source>
</evidence>
<accession>A0A1Y3PKK8</accession>
<dbReference type="PANTHER" id="PTHR45036:SF1">
    <property type="entry name" value="METHYLTRANSFERASE LIKE 7A"/>
    <property type="match status" value="1"/>
</dbReference>
<keyword evidence="2" id="KW-0808">Transferase</keyword>
<name>A0A1Y3PKK8_9BACI</name>
<evidence type="ECO:0000259" key="1">
    <source>
        <dbReference type="Pfam" id="PF08241"/>
    </source>
</evidence>
<reference evidence="3" key="1">
    <citation type="submission" date="2016-06" db="EMBL/GenBank/DDBJ databases">
        <authorList>
            <person name="Nascimento L."/>
            <person name="Pereira R.V."/>
            <person name="Martins L.F."/>
            <person name="Quaggio R.B."/>
            <person name="Silva A.M."/>
            <person name="Setubal J.C."/>
        </authorList>
    </citation>
    <scope>NUCLEOTIDE SEQUENCE [LARGE SCALE GENOMIC DNA]</scope>
</reference>
<dbReference type="InterPro" id="IPR052356">
    <property type="entry name" value="Thiol_S-MT"/>
</dbReference>
<dbReference type="InterPro" id="IPR029063">
    <property type="entry name" value="SAM-dependent_MTases_sf"/>
</dbReference>
<dbReference type="GO" id="GO:0008757">
    <property type="term" value="F:S-adenosylmethionine-dependent methyltransferase activity"/>
    <property type="evidence" value="ECO:0007669"/>
    <property type="project" value="InterPro"/>
</dbReference>
<keyword evidence="2" id="KW-0489">Methyltransferase</keyword>
<dbReference type="PANTHER" id="PTHR45036">
    <property type="entry name" value="METHYLTRANSFERASE LIKE 7B"/>
    <property type="match status" value="1"/>
</dbReference>
<dbReference type="EMBL" id="LZRT01000068">
    <property type="protein sequence ID" value="OUM87883.1"/>
    <property type="molecule type" value="Genomic_DNA"/>
</dbReference>
<organism evidence="2 3">
    <name type="scientific">Bacillus thermozeamaize</name>
    <dbReference type="NCBI Taxonomy" id="230954"/>
    <lineage>
        <taxon>Bacteria</taxon>
        <taxon>Bacillati</taxon>
        <taxon>Bacillota</taxon>
        <taxon>Bacilli</taxon>
        <taxon>Bacillales</taxon>
        <taxon>Bacillaceae</taxon>
        <taxon>Bacillus</taxon>
    </lineage>
</organism>
<dbReference type="GO" id="GO:0032259">
    <property type="term" value="P:methylation"/>
    <property type="evidence" value="ECO:0007669"/>
    <property type="project" value="UniProtKB-KW"/>
</dbReference>
<gene>
    <name evidence="2" type="ORF">BAA01_12010</name>
</gene>
<sequence>MSLSWWFPKLYDHLMEPLERSGLRRIRQQLLKEAQGKVLEIGSGTGANFPFYDPVRVQCVIAVEPAEQMRRRSLAKIEQAAVPVDVVAAGAENLPFPDAFFDTVVGTLVFCTIPDPEKALQEVRRVCKPGGKVLIFEHVRLESPFLARLQDLLTPVWKRLCDGCHLNRNTLQLVRRSGLQVKRVESFYRDLFLVIEAVNPPLGH</sequence>
<evidence type="ECO:0000313" key="3">
    <source>
        <dbReference type="Proteomes" id="UP000196475"/>
    </source>
</evidence>
<protein>
    <submittedName>
        <fullName evidence="2">Methyltransferase type 11</fullName>
    </submittedName>
</protein>
<dbReference type="AlphaFoldDB" id="A0A1Y3PKK8"/>
<dbReference type="Pfam" id="PF08241">
    <property type="entry name" value="Methyltransf_11"/>
    <property type="match status" value="1"/>
</dbReference>
<dbReference type="CDD" id="cd02440">
    <property type="entry name" value="AdoMet_MTases"/>
    <property type="match status" value="1"/>
</dbReference>